<proteinExistence type="predicted"/>
<dbReference type="SMART" id="SM00646">
    <property type="entry name" value="Ami_3"/>
    <property type="match status" value="1"/>
</dbReference>
<dbReference type="EC" id="3.5.1.28" evidence="2"/>
<reference evidence="5 6" key="1">
    <citation type="submission" date="2018-11" db="EMBL/GenBank/DDBJ databases">
        <title>Paraburkholderia sp. DHOA04, isolated from soil.</title>
        <authorList>
            <person name="Gao Z.-H."/>
            <person name="Qiu L.-H."/>
            <person name="Fu J.-C."/>
        </authorList>
    </citation>
    <scope>NUCLEOTIDE SEQUENCE [LARGE SCALE GENOMIC DNA]</scope>
    <source>
        <strain evidence="5 6">DHOA04</strain>
    </source>
</reference>
<organism evidence="5 6">
    <name type="scientific">Paraburkholderia dinghuensis</name>
    <dbReference type="NCBI Taxonomy" id="2305225"/>
    <lineage>
        <taxon>Bacteria</taxon>
        <taxon>Pseudomonadati</taxon>
        <taxon>Pseudomonadota</taxon>
        <taxon>Betaproteobacteria</taxon>
        <taxon>Burkholderiales</taxon>
        <taxon>Burkholderiaceae</taxon>
        <taxon>Paraburkholderia</taxon>
    </lineage>
</organism>
<evidence type="ECO:0000256" key="2">
    <source>
        <dbReference type="ARBA" id="ARBA00011901"/>
    </source>
</evidence>
<dbReference type="CDD" id="cd02696">
    <property type="entry name" value="MurNAc-LAA"/>
    <property type="match status" value="1"/>
</dbReference>
<dbReference type="SUPFAM" id="SSF53187">
    <property type="entry name" value="Zn-dependent exopeptidases"/>
    <property type="match status" value="1"/>
</dbReference>
<dbReference type="InterPro" id="IPR002508">
    <property type="entry name" value="MurNAc-LAA_cat"/>
</dbReference>
<name>A0A3N6MV66_9BURK</name>
<keyword evidence="6" id="KW-1185">Reference proteome</keyword>
<evidence type="ECO:0000256" key="3">
    <source>
        <dbReference type="ARBA" id="ARBA00022801"/>
    </source>
</evidence>
<dbReference type="GO" id="GO:0030288">
    <property type="term" value="C:outer membrane-bounded periplasmic space"/>
    <property type="evidence" value="ECO:0007669"/>
    <property type="project" value="TreeGrafter"/>
</dbReference>
<dbReference type="AlphaFoldDB" id="A0A3N6MV66"/>
<dbReference type="GO" id="GO:0008745">
    <property type="term" value="F:N-acetylmuramoyl-L-alanine amidase activity"/>
    <property type="evidence" value="ECO:0007669"/>
    <property type="project" value="UniProtKB-EC"/>
</dbReference>
<comment type="caution">
    <text evidence="5">The sequence shown here is derived from an EMBL/GenBank/DDBJ whole genome shotgun (WGS) entry which is preliminary data.</text>
</comment>
<comment type="catalytic activity">
    <reaction evidence="1">
        <text>Hydrolyzes the link between N-acetylmuramoyl residues and L-amino acid residues in certain cell-wall glycopeptides.</text>
        <dbReference type="EC" id="3.5.1.28"/>
    </reaction>
</comment>
<evidence type="ECO:0000256" key="1">
    <source>
        <dbReference type="ARBA" id="ARBA00001561"/>
    </source>
</evidence>
<gene>
    <name evidence="5" type="ORF">D1Y85_25175</name>
</gene>
<accession>A0A3N6MV66</accession>
<evidence type="ECO:0000313" key="5">
    <source>
        <dbReference type="EMBL" id="RQH00212.1"/>
    </source>
</evidence>
<feature type="domain" description="MurNAc-LAA" evidence="4">
    <location>
        <begin position="83"/>
        <end position="232"/>
    </location>
</feature>
<evidence type="ECO:0000313" key="6">
    <source>
        <dbReference type="Proteomes" id="UP000272778"/>
    </source>
</evidence>
<keyword evidence="3 5" id="KW-0378">Hydrolase</keyword>
<dbReference type="GO" id="GO:0009253">
    <property type="term" value="P:peptidoglycan catabolic process"/>
    <property type="evidence" value="ECO:0007669"/>
    <property type="project" value="InterPro"/>
</dbReference>
<protein>
    <recommendedName>
        <fullName evidence="2">N-acetylmuramoyl-L-alanine amidase</fullName>
        <ecNumber evidence="2">3.5.1.28</ecNumber>
    </recommendedName>
</protein>
<dbReference type="OrthoDB" id="8525541at2"/>
<dbReference type="Gene3D" id="3.40.630.40">
    <property type="entry name" value="Zn-dependent exopeptidases"/>
    <property type="match status" value="1"/>
</dbReference>
<dbReference type="PANTHER" id="PTHR30404:SF0">
    <property type="entry name" value="N-ACETYLMURAMOYL-L-ALANINE AMIDASE AMIC"/>
    <property type="match status" value="1"/>
</dbReference>
<dbReference type="Pfam" id="PF01520">
    <property type="entry name" value="Amidase_3"/>
    <property type="match status" value="1"/>
</dbReference>
<evidence type="ECO:0000259" key="4">
    <source>
        <dbReference type="SMART" id="SM00646"/>
    </source>
</evidence>
<sequence>MQVSLGQYSTAQAVEATTHRPLRIAIDSGHTPEHGGALGARGIYEVQYNDALAQKVCDALRTAGFTPVLTRTSSQDISLDARAQLANAGHADLFLSIHHDSAQLRYLEKFEAGSRDAYRTTKPIRGYSLFVSQLNPHFAQSMRFATLLGDQLRAIGRTPSLHHADPIPGENRELLDRTRGIYRFDDLIVLKKTAIPAVLLEVGVITDPADEAYVSSDANQSQIVEAIVSAVRRYAAASTMESDEGGRPDPQEK</sequence>
<dbReference type="InterPro" id="IPR050695">
    <property type="entry name" value="N-acetylmuramoyl_amidase_3"/>
</dbReference>
<dbReference type="RefSeq" id="WP_124153800.1">
    <property type="nucleotide sequence ID" value="NZ_RQIS01000028.1"/>
</dbReference>
<dbReference type="Proteomes" id="UP000272778">
    <property type="component" value="Unassembled WGS sequence"/>
</dbReference>
<dbReference type="EMBL" id="RQIS01000028">
    <property type="protein sequence ID" value="RQH00212.1"/>
    <property type="molecule type" value="Genomic_DNA"/>
</dbReference>
<dbReference type="PANTHER" id="PTHR30404">
    <property type="entry name" value="N-ACETYLMURAMOYL-L-ALANINE AMIDASE"/>
    <property type="match status" value="1"/>
</dbReference>